<keyword evidence="2" id="KW-1185">Reference proteome</keyword>
<feature type="region of interest" description="Disordered" evidence="1">
    <location>
        <begin position="1"/>
        <end position="20"/>
    </location>
</feature>
<evidence type="ECO:0000256" key="1">
    <source>
        <dbReference type="SAM" id="MobiDB-lite"/>
    </source>
</evidence>
<dbReference type="AlphaFoldDB" id="A0A915D9I4"/>
<name>A0A915D9I4_9BILA</name>
<accession>A0A915D9I4</accession>
<protein>
    <submittedName>
        <fullName evidence="3">Uncharacterized protein</fullName>
    </submittedName>
</protein>
<sequence length="82" mass="9320">MRRDARVSSQPAEQQDTSVLRSLSRRERLLNDSNWQIIQINETKFPGQSIHSSYGKYAKDGCEEYCNLGFGGSFHSGNECAY</sequence>
<evidence type="ECO:0000313" key="2">
    <source>
        <dbReference type="Proteomes" id="UP000887574"/>
    </source>
</evidence>
<feature type="compositionally biased region" description="Polar residues" evidence="1">
    <location>
        <begin position="7"/>
        <end position="17"/>
    </location>
</feature>
<dbReference type="WBParaSite" id="jg16851">
    <property type="protein sequence ID" value="jg16851"/>
    <property type="gene ID" value="jg16851"/>
</dbReference>
<reference evidence="3" key="1">
    <citation type="submission" date="2022-11" db="UniProtKB">
        <authorList>
            <consortium name="WormBaseParasite"/>
        </authorList>
    </citation>
    <scope>IDENTIFICATION</scope>
</reference>
<dbReference type="Proteomes" id="UP000887574">
    <property type="component" value="Unplaced"/>
</dbReference>
<proteinExistence type="predicted"/>
<evidence type="ECO:0000313" key="3">
    <source>
        <dbReference type="WBParaSite" id="jg16851"/>
    </source>
</evidence>
<organism evidence="2 3">
    <name type="scientific">Ditylenchus dipsaci</name>
    <dbReference type="NCBI Taxonomy" id="166011"/>
    <lineage>
        <taxon>Eukaryota</taxon>
        <taxon>Metazoa</taxon>
        <taxon>Ecdysozoa</taxon>
        <taxon>Nematoda</taxon>
        <taxon>Chromadorea</taxon>
        <taxon>Rhabditida</taxon>
        <taxon>Tylenchina</taxon>
        <taxon>Tylenchomorpha</taxon>
        <taxon>Sphaerularioidea</taxon>
        <taxon>Anguinidae</taxon>
        <taxon>Anguininae</taxon>
        <taxon>Ditylenchus</taxon>
    </lineage>
</organism>